<feature type="domain" description="NfeD-like C-terminal" evidence="6">
    <location>
        <begin position="88"/>
        <end position="150"/>
    </location>
</feature>
<evidence type="ECO:0000256" key="3">
    <source>
        <dbReference type="ARBA" id="ARBA00022989"/>
    </source>
</evidence>
<organism evidence="7 8">
    <name type="scientific">Acinetobacter pollinis</name>
    <dbReference type="NCBI Taxonomy" id="2605270"/>
    <lineage>
        <taxon>Bacteria</taxon>
        <taxon>Pseudomonadati</taxon>
        <taxon>Pseudomonadota</taxon>
        <taxon>Gammaproteobacteria</taxon>
        <taxon>Moraxellales</taxon>
        <taxon>Moraxellaceae</taxon>
        <taxon>Acinetobacter</taxon>
    </lineage>
</organism>
<keyword evidence="4 5" id="KW-0472">Membrane</keyword>
<keyword evidence="2 5" id="KW-0812">Transmembrane</keyword>
<comment type="subcellular location">
    <subcellularLocation>
        <location evidence="1">Membrane</location>
        <topology evidence="1">Multi-pass membrane protein</topology>
    </subcellularLocation>
</comment>
<dbReference type="InterPro" id="IPR012340">
    <property type="entry name" value="NA-bd_OB-fold"/>
</dbReference>
<evidence type="ECO:0000313" key="7">
    <source>
        <dbReference type="EMBL" id="MEB5475791.1"/>
    </source>
</evidence>
<feature type="transmembrane region" description="Helical" evidence="5">
    <location>
        <begin position="12"/>
        <end position="45"/>
    </location>
</feature>
<dbReference type="InterPro" id="IPR052165">
    <property type="entry name" value="Membrane_assoc_protease"/>
</dbReference>
<dbReference type="PANTHER" id="PTHR33507">
    <property type="entry name" value="INNER MEMBRANE PROTEIN YBBJ"/>
    <property type="match status" value="1"/>
</dbReference>
<dbReference type="Proteomes" id="UP001339883">
    <property type="component" value="Unassembled WGS sequence"/>
</dbReference>
<feature type="transmembrane region" description="Helical" evidence="5">
    <location>
        <begin position="51"/>
        <end position="72"/>
    </location>
</feature>
<sequence>MNIVLEPWHWFVLGIALILLELFLSTFAILWFGIAAVMVSLLFWLSPWMSTALQILIWAIFSIANTILWFKFIRPITKRHQKNASDFKELIGQTGIVIQVFSKEKHEIKVRFSIPLLGHEEWTSQADQPVNVGDRIEIIGFKENKFIVTPHLSIEARTSH</sequence>
<keyword evidence="8" id="KW-1185">Reference proteome</keyword>
<protein>
    <submittedName>
        <fullName evidence="7">NfeD family protein</fullName>
    </submittedName>
</protein>
<gene>
    <name evidence="7" type="ORF">I2F25_01750</name>
</gene>
<dbReference type="EMBL" id="VTDN01000001">
    <property type="protein sequence ID" value="MEB5475791.1"/>
    <property type="molecule type" value="Genomic_DNA"/>
</dbReference>
<reference evidence="7 8" key="1">
    <citation type="submission" date="2019-08" db="EMBL/GenBank/DDBJ databases">
        <title>Five species of Acinetobacter isolated from floral nectar and animal pollinators.</title>
        <authorList>
            <person name="Hendry T.A."/>
        </authorList>
    </citation>
    <scope>NUCLEOTIDE SEQUENCE [LARGE SCALE GENOMIC DNA]</scope>
    <source>
        <strain evidence="7 8">MD18.27</strain>
    </source>
</reference>
<dbReference type="RefSeq" id="WP_195772641.1">
    <property type="nucleotide sequence ID" value="NZ_VTDN01000001.1"/>
</dbReference>
<dbReference type="Pfam" id="PF01957">
    <property type="entry name" value="NfeD"/>
    <property type="match status" value="1"/>
</dbReference>
<evidence type="ECO:0000256" key="4">
    <source>
        <dbReference type="ARBA" id="ARBA00023136"/>
    </source>
</evidence>
<comment type="caution">
    <text evidence="7">The sequence shown here is derived from an EMBL/GenBank/DDBJ whole genome shotgun (WGS) entry which is preliminary data.</text>
</comment>
<dbReference type="Gene3D" id="2.40.50.140">
    <property type="entry name" value="Nucleic acid-binding proteins"/>
    <property type="match status" value="1"/>
</dbReference>
<evidence type="ECO:0000256" key="1">
    <source>
        <dbReference type="ARBA" id="ARBA00004141"/>
    </source>
</evidence>
<evidence type="ECO:0000313" key="8">
    <source>
        <dbReference type="Proteomes" id="UP001339883"/>
    </source>
</evidence>
<dbReference type="InterPro" id="IPR002810">
    <property type="entry name" value="NfeD-like_C"/>
</dbReference>
<dbReference type="PANTHER" id="PTHR33507:SF3">
    <property type="entry name" value="INNER MEMBRANE PROTEIN YBBJ"/>
    <property type="match status" value="1"/>
</dbReference>
<name>A0ABU6DQT3_9GAMM</name>
<dbReference type="SUPFAM" id="SSF141322">
    <property type="entry name" value="NfeD domain-like"/>
    <property type="match status" value="1"/>
</dbReference>
<evidence type="ECO:0000256" key="2">
    <source>
        <dbReference type="ARBA" id="ARBA00022692"/>
    </source>
</evidence>
<evidence type="ECO:0000256" key="5">
    <source>
        <dbReference type="SAM" id="Phobius"/>
    </source>
</evidence>
<keyword evidence="3 5" id="KW-1133">Transmembrane helix</keyword>
<proteinExistence type="predicted"/>
<accession>A0ABU6DQT3</accession>
<evidence type="ECO:0000259" key="6">
    <source>
        <dbReference type="Pfam" id="PF01957"/>
    </source>
</evidence>